<dbReference type="AlphaFoldDB" id="A0A839UVX2"/>
<feature type="compositionally biased region" description="Low complexity" evidence="1">
    <location>
        <begin position="243"/>
        <end position="259"/>
    </location>
</feature>
<proteinExistence type="predicted"/>
<accession>A0A839UVX2</accession>
<gene>
    <name evidence="3" type="ORF">FHR90_000329</name>
</gene>
<feature type="compositionally biased region" description="Low complexity" evidence="1">
    <location>
        <begin position="87"/>
        <end position="110"/>
    </location>
</feature>
<evidence type="ECO:0000256" key="1">
    <source>
        <dbReference type="SAM" id="MobiDB-lite"/>
    </source>
</evidence>
<feature type="region of interest" description="Disordered" evidence="1">
    <location>
        <begin position="237"/>
        <end position="295"/>
    </location>
</feature>
<reference evidence="3 4" key="1">
    <citation type="submission" date="2020-08" db="EMBL/GenBank/DDBJ databases">
        <title>Genomic Encyclopedia of Type Strains, Phase III (KMG-III): the genomes of soil and plant-associated and newly described type strains.</title>
        <authorList>
            <person name="Whitman W."/>
        </authorList>
    </citation>
    <scope>NUCLEOTIDE SEQUENCE [LARGE SCALE GENOMIC DNA]</scope>
    <source>
        <strain evidence="3 4">CECT 8088</strain>
    </source>
</reference>
<keyword evidence="4" id="KW-1185">Reference proteome</keyword>
<dbReference type="Proteomes" id="UP000557688">
    <property type="component" value="Unassembled WGS sequence"/>
</dbReference>
<feature type="signal peptide" evidence="2">
    <location>
        <begin position="1"/>
        <end position="23"/>
    </location>
</feature>
<evidence type="ECO:0000256" key="2">
    <source>
        <dbReference type="SAM" id="SignalP"/>
    </source>
</evidence>
<comment type="caution">
    <text evidence="3">The sequence shown here is derived from an EMBL/GenBank/DDBJ whole genome shotgun (WGS) entry which is preliminary data.</text>
</comment>
<evidence type="ECO:0000313" key="4">
    <source>
        <dbReference type="Proteomes" id="UP000557688"/>
    </source>
</evidence>
<evidence type="ECO:0000313" key="3">
    <source>
        <dbReference type="EMBL" id="MBB3172523.1"/>
    </source>
</evidence>
<sequence length="360" mass="36612">MTPAAARLTLMLACLATASGTQARGTPSAHANAGATTATAKRSPAPLHARPTAHTATRQGARHPTHPIAAHPAHKTTRGAMHRPAHHAVAAAAGAAAGAAAAAKTAKAAAPTPPPTPPPADDKGTVTGLPLPRFASLRADDVNLRSGPGTRYPIQWVYHRRDLPVRIEREFDVWRLIEDMDGVKGWVNQATLIGSRGFVATAPLSLLRDGPARDATVLAAVRAGVVGRLLRCDAPPPGATPEPLAGPDGALAGAADSAPVGPPAAPGSTVDPQDTAAKPKTEAAKPPNVAPKSSAPVVTDLAGTDAVVAQAIAQAQAGAVHPPPADAQPGWCRVRIRDYTGWLPRDALYGVLQGEVIAPS</sequence>
<dbReference type="EMBL" id="JACHXV010000001">
    <property type="protein sequence ID" value="MBB3172523.1"/>
    <property type="molecule type" value="Genomic_DNA"/>
</dbReference>
<feature type="compositionally biased region" description="Basic residues" evidence="1">
    <location>
        <begin position="72"/>
        <end position="86"/>
    </location>
</feature>
<keyword evidence="2" id="KW-0732">Signal</keyword>
<dbReference type="InterPro" id="IPR010466">
    <property type="entry name" value="DUF1058"/>
</dbReference>
<feature type="compositionally biased region" description="Low complexity" evidence="1">
    <location>
        <begin position="29"/>
        <end position="40"/>
    </location>
</feature>
<name>A0A839UVX2_9PROT</name>
<dbReference type="RefSeq" id="WP_221188185.1">
    <property type="nucleotide sequence ID" value="NZ_JACHXV010000001.1"/>
</dbReference>
<dbReference type="Gene3D" id="2.30.30.40">
    <property type="entry name" value="SH3 Domains"/>
    <property type="match status" value="1"/>
</dbReference>
<dbReference type="Pfam" id="PF06347">
    <property type="entry name" value="SH3_4"/>
    <property type="match status" value="1"/>
</dbReference>
<feature type="chain" id="PRO_5032829445" evidence="2">
    <location>
        <begin position="24"/>
        <end position="360"/>
    </location>
</feature>
<protein>
    <submittedName>
        <fullName evidence="3">SH3-like domain-containing protein</fullName>
    </submittedName>
</protein>
<organism evidence="3 4">
    <name type="scientific">Endobacter medicaginis</name>
    <dbReference type="NCBI Taxonomy" id="1181271"/>
    <lineage>
        <taxon>Bacteria</taxon>
        <taxon>Pseudomonadati</taxon>
        <taxon>Pseudomonadota</taxon>
        <taxon>Alphaproteobacteria</taxon>
        <taxon>Acetobacterales</taxon>
        <taxon>Acetobacteraceae</taxon>
        <taxon>Endobacter</taxon>
    </lineage>
</organism>
<feature type="region of interest" description="Disordered" evidence="1">
    <location>
        <begin position="20"/>
        <end position="130"/>
    </location>
</feature>